<proteinExistence type="predicted"/>
<reference evidence="1" key="2">
    <citation type="journal article" date="2021" name="PeerJ">
        <title>Extensive microbial diversity within the chicken gut microbiome revealed by metagenomics and culture.</title>
        <authorList>
            <person name="Gilroy R."/>
            <person name="Ravi A."/>
            <person name="Getino M."/>
            <person name="Pursley I."/>
            <person name="Horton D.L."/>
            <person name="Alikhan N.F."/>
            <person name="Baker D."/>
            <person name="Gharbi K."/>
            <person name="Hall N."/>
            <person name="Watson M."/>
            <person name="Adriaenssens E.M."/>
            <person name="Foster-Nyarko E."/>
            <person name="Jarju S."/>
            <person name="Secka A."/>
            <person name="Antonio M."/>
            <person name="Oren A."/>
            <person name="Chaudhuri R.R."/>
            <person name="La Ragione R."/>
            <person name="Hildebrand F."/>
            <person name="Pallen M.J."/>
        </authorList>
    </citation>
    <scope>NUCLEOTIDE SEQUENCE</scope>
    <source>
        <strain evidence="1">CHK33-4379</strain>
    </source>
</reference>
<comment type="caution">
    <text evidence="1">The sequence shown here is derived from an EMBL/GenBank/DDBJ whole genome shotgun (WGS) entry which is preliminary data.</text>
</comment>
<dbReference type="EMBL" id="DVLL01000001">
    <property type="protein sequence ID" value="HIT58111.1"/>
    <property type="molecule type" value="Genomic_DNA"/>
</dbReference>
<dbReference type="AlphaFoldDB" id="A0A9D1GRK0"/>
<sequence>MYKKDSLYSINKKNPDAIVYKFATGEQHEVTRADFPSEEEFLAFKAWSDEDLHTEDKRDVLAGIRQVSIDDLSEAAIAVPAIDVVMDRQQQRADQHRKASDMVVKLKDKLTETQFRRLWMYYVDEMSEEEIASVEGSSQQAISLSLLAAEKKIKKFF</sequence>
<dbReference type="InterPro" id="IPR036388">
    <property type="entry name" value="WH-like_DNA-bd_sf"/>
</dbReference>
<organism evidence="1 2">
    <name type="scientific">Candidatus Faeciplasma pullistercoris</name>
    <dbReference type="NCBI Taxonomy" id="2840800"/>
    <lineage>
        <taxon>Bacteria</taxon>
        <taxon>Bacillati</taxon>
        <taxon>Bacillota</taxon>
        <taxon>Clostridia</taxon>
        <taxon>Eubacteriales</taxon>
        <taxon>Oscillospiraceae</taxon>
        <taxon>Oscillospiraceae incertae sedis</taxon>
        <taxon>Candidatus Faeciplasma</taxon>
    </lineage>
</organism>
<reference evidence="1" key="1">
    <citation type="submission" date="2020-10" db="EMBL/GenBank/DDBJ databases">
        <authorList>
            <person name="Gilroy R."/>
        </authorList>
    </citation>
    <scope>NUCLEOTIDE SEQUENCE</scope>
    <source>
        <strain evidence="1">CHK33-4379</strain>
    </source>
</reference>
<dbReference type="InterPro" id="IPR013324">
    <property type="entry name" value="RNA_pol_sigma_r3/r4-like"/>
</dbReference>
<dbReference type="Gene3D" id="1.10.10.10">
    <property type="entry name" value="Winged helix-like DNA-binding domain superfamily/Winged helix DNA-binding domain"/>
    <property type="match status" value="1"/>
</dbReference>
<dbReference type="SUPFAM" id="SSF88659">
    <property type="entry name" value="Sigma3 and sigma4 domains of RNA polymerase sigma factors"/>
    <property type="match status" value="1"/>
</dbReference>
<evidence type="ECO:0000313" key="1">
    <source>
        <dbReference type="EMBL" id="HIT58111.1"/>
    </source>
</evidence>
<dbReference type="Proteomes" id="UP000824136">
    <property type="component" value="Unassembled WGS sequence"/>
</dbReference>
<gene>
    <name evidence="1" type="ORF">IAC39_00065</name>
</gene>
<accession>A0A9D1GRK0</accession>
<name>A0A9D1GRK0_9FIRM</name>
<protein>
    <submittedName>
        <fullName evidence="1">Sigma-70 family RNA polymerase sigma factor</fullName>
    </submittedName>
</protein>
<evidence type="ECO:0000313" key="2">
    <source>
        <dbReference type="Proteomes" id="UP000824136"/>
    </source>
</evidence>